<feature type="region of interest" description="Disordered" evidence="1">
    <location>
        <begin position="80"/>
        <end position="101"/>
    </location>
</feature>
<evidence type="ECO:0000256" key="2">
    <source>
        <dbReference type="SAM" id="SignalP"/>
    </source>
</evidence>
<feature type="signal peptide" evidence="2">
    <location>
        <begin position="1"/>
        <end position="23"/>
    </location>
</feature>
<dbReference type="EMBL" id="JAACJL010000049">
    <property type="protein sequence ID" value="KAF4612521.1"/>
    <property type="molecule type" value="Genomic_DNA"/>
</dbReference>
<accession>A0A8H4VIT5</accession>
<comment type="caution">
    <text evidence="3">The sequence shown here is derived from an EMBL/GenBank/DDBJ whole genome shotgun (WGS) entry which is preliminary data.</text>
</comment>
<evidence type="ECO:0000313" key="3">
    <source>
        <dbReference type="EMBL" id="KAF4612521.1"/>
    </source>
</evidence>
<evidence type="ECO:0000313" key="4">
    <source>
        <dbReference type="Proteomes" id="UP000521872"/>
    </source>
</evidence>
<dbReference type="Proteomes" id="UP000521872">
    <property type="component" value="Unassembled WGS sequence"/>
</dbReference>
<reference evidence="3 4" key="1">
    <citation type="submission" date="2019-12" db="EMBL/GenBank/DDBJ databases">
        <authorList>
            <person name="Floudas D."/>
            <person name="Bentzer J."/>
            <person name="Ahren D."/>
            <person name="Johansson T."/>
            <person name="Persson P."/>
            <person name="Tunlid A."/>
        </authorList>
    </citation>
    <scope>NUCLEOTIDE SEQUENCE [LARGE SCALE GENOMIC DNA]</scope>
    <source>
        <strain evidence="3 4">CBS 102.39</strain>
    </source>
</reference>
<feature type="chain" id="PRO_5034477403" evidence="2">
    <location>
        <begin position="24"/>
        <end position="164"/>
    </location>
</feature>
<feature type="compositionally biased region" description="Basic residues" evidence="1">
    <location>
        <begin position="87"/>
        <end position="100"/>
    </location>
</feature>
<keyword evidence="2" id="KW-0732">Signal</keyword>
<organism evidence="3 4">
    <name type="scientific">Agrocybe pediades</name>
    <dbReference type="NCBI Taxonomy" id="84607"/>
    <lineage>
        <taxon>Eukaryota</taxon>
        <taxon>Fungi</taxon>
        <taxon>Dikarya</taxon>
        <taxon>Basidiomycota</taxon>
        <taxon>Agaricomycotina</taxon>
        <taxon>Agaricomycetes</taxon>
        <taxon>Agaricomycetidae</taxon>
        <taxon>Agaricales</taxon>
        <taxon>Agaricineae</taxon>
        <taxon>Strophariaceae</taxon>
        <taxon>Agrocybe</taxon>
    </lineage>
</organism>
<sequence>MKFSLFATLLPILATCLIDAVVAAPITGLEANVNIQRNNEALTAELLRRADLRANTLDARGIVSMASKIFKKKQPTAAELAEAERKKKEKERRKQFRQGHKQYVATGKQIAKEAKKEAKANGVPYEVKVNYKGPGYAQYGAKAKQLAQKGWTRNLQQYKFADVE</sequence>
<proteinExistence type="predicted"/>
<protein>
    <submittedName>
        <fullName evidence="3">Uncharacterized protein</fullName>
    </submittedName>
</protein>
<name>A0A8H4VIT5_9AGAR</name>
<dbReference type="AlphaFoldDB" id="A0A8H4VIT5"/>
<evidence type="ECO:0000256" key="1">
    <source>
        <dbReference type="SAM" id="MobiDB-lite"/>
    </source>
</evidence>
<gene>
    <name evidence="3" type="ORF">D9613_012764</name>
</gene>
<keyword evidence="4" id="KW-1185">Reference proteome</keyword>